<dbReference type="Pfam" id="PF21056">
    <property type="entry name" value="ZSWIM1-3_RNaseH-like"/>
    <property type="match status" value="1"/>
</dbReference>
<gene>
    <name evidence="2" type="ORF">F441_11031</name>
</gene>
<protein>
    <recommendedName>
        <fullName evidence="1">ZSWIM1/3 RNaseH-like domain-containing protein</fullName>
    </recommendedName>
</protein>
<dbReference type="PANTHER" id="PTHR31569">
    <property type="entry name" value="SWIM-TYPE DOMAIN-CONTAINING PROTEIN"/>
    <property type="match status" value="1"/>
</dbReference>
<evidence type="ECO:0000259" key="1">
    <source>
        <dbReference type="Pfam" id="PF21056"/>
    </source>
</evidence>
<proteinExistence type="predicted"/>
<evidence type="ECO:0000313" key="2">
    <source>
        <dbReference type="EMBL" id="ETP13985.1"/>
    </source>
</evidence>
<name>W2WTW8_PHYNI</name>
<reference evidence="2 3" key="1">
    <citation type="submission" date="2013-11" db="EMBL/GenBank/DDBJ databases">
        <title>The Genome Sequence of Phytophthora parasitica CJ01A1.</title>
        <authorList>
            <consortium name="The Broad Institute Genomics Platform"/>
            <person name="Russ C."/>
            <person name="Tyler B."/>
            <person name="Panabieres F."/>
            <person name="Shan W."/>
            <person name="Tripathy S."/>
            <person name="Grunwald N."/>
            <person name="Machado M."/>
            <person name="Johnson C.S."/>
            <person name="Walker B."/>
            <person name="Young S.K."/>
            <person name="Zeng Q."/>
            <person name="Gargeya S."/>
            <person name="Fitzgerald M."/>
            <person name="Haas B."/>
            <person name="Abouelleil A."/>
            <person name="Allen A.W."/>
            <person name="Alvarado L."/>
            <person name="Arachchi H.M."/>
            <person name="Berlin A.M."/>
            <person name="Chapman S.B."/>
            <person name="Gainer-Dewar J."/>
            <person name="Goldberg J."/>
            <person name="Griggs A."/>
            <person name="Gujja S."/>
            <person name="Hansen M."/>
            <person name="Howarth C."/>
            <person name="Imamovic A."/>
            <person name="Ireland A."/>
            <person name="Larimer J."/>
            <person name="McCowan C."/>
            <person name="Murphy C."/>
            <person name="Pearson M."/>
            <person name="Poon T.W."/>
            <person name="Priest M."/>
            <person name="Roberts A."/>
            <person name="Saif S."/>
            <person name="Shea T."/>
            <person name="Sisk P."/>
            <person name="Sykes S."/>
            <person name="Wortman J."/>
            <person name="Nusbaum C."/>
            <person name="Birren B."/>
        </authorList>
    </citation>
    <scope>NUCLEOTIDE SEQUENCE [LARGE SCALE GENOMIC DNA]</scope>
    <source>
        <strain evidence="2 3">CJ01A1</strain>
    </source>
</reference>
<sequence>MHDTVFEGIPNAQNTDDVLGDSVQAGDANINDEWLNKIGGDASSVHCSGDDKFSDVASSGSRKRDHDECDDELYYVPPLRSYYKEWKHLEKCLKEYQQDNHSVLVIAETQNVRPRNKQIAKMKIHSGKQQSELPLVPEELDPYQRVYICTHGWKERVRSKGHRPRQTLKGVGCPMRFQAQFVQRTNGKWRIEIKQAFYGHNYSLTEQAYRVYPSVRRVPSDSPIMSDVELMMASGSKVSKIYDYIRGRLSDKDLVAELLVCFELESAGNVAAVDEDTAGNTAVVTISSQHTRKLYKRFPEILIVDCTHKTNRYNYQLCTLMVMDQFGHAQAVQHFVLERNADWHMDKAVEQFQLANDWERTKVIMVDKDLTEIGGEPMRDDKKYDTYPSGILKQMDHCVSNMVYTKSEDEFDQHATEFKHLACRENRDSLWNYFDKNWVACKDMWVTVYRMNLPHFRNNANNRLESFFGKLKADLDSSMSMRECLEATIRDQRPKEDEYVTRVVMPGTRRDLTYDDEMNQLFDMTSEWLADVFEPEYKFAVNPESAKMYNIDDEDLYVNFVWDGQVSRRQIQLDVYLWLRVGSLDEEIAAVDVPLRISSTSVHERRKKRMTGRDKFKAAQSVFSRLSTELTDLPDDKFVAVLDNLER</sequence>
<dbReference type="Proteomes" id="UP000018958">
    <property type="component" value="Unassembled WGS sequence"/>
</dbReference>
<accession>W2WTW8</accession>
<dbReference type="OrthoDB" id="89288at2759"/>
<dbReference type="InterPro" id="IPR052579">
    <property type="entry name" value="Zinc_finger_SWIM"/>
</dbReference>
<comment type="caution">
    <text evidence="2">The sequence shown here is derived from an EMBL/GenBank/DDBJ whole genome shotgun (WGS) entry which is preliminary data.</text>
</comment>
<feature type="domain" description="ZSWIM1/3 RNaseH-like" evidence="1">
    <location>
        <begin position="264"/>
        <end position="373"/>
    </location>
</feature>
<dbReference type="PANTHER" id="PTHR31569:SF4">
    <property type="entry name" value="SWIM-TYPE DOMAIN-CONTAINING PROTEIN"/>
    <property type="match status" value="1"/>
</dbReference>
<organism evidence="2 3">
    <name type="scientific">Phytophthora nicotianae CJ01A1</name>
    <dbReference type="NCBI Taxonomy" id="1317063"/>
    <lineage>
        <taxon>Eukaryota</taxon>
        <taxon>Sar</taxon>
        <taxon>Stramenopiles</taxon>
        <taxon>Oomycota</taxon>
        <taxon>Peronosporomycetes</taxon>
        <taxon>Peronosporales</taxon>
        <taxon>Peronosporaceae</taxon>
        <taxon>Phytophthora</taxon>
    </lineage>
</organism>
<dbReference type="AlphaFoldDB" id="W2WTW8"/>
<dbReference type="InterPro" id="IPR048324">
    <property type="entry name" value="ZSWIM1-3_RNaseH-like"/>
</dbReference>
<dbReference type="EMBL" id="ANIX01002192">
    <property type="protein sequence ID" value="ETP13985.1"/>
    <property type="molecule type" value="Genomic_DNA"/>
</dbReference>
<evidence type="ECO:0000313" key="3">
    <source>
        <dbReference type="Proteomes" id="UP000018958"/>
    </source>
</evidence>